<dbReference type="Gene3D" id="1.10.357.10">
    <property type="entry name" value="Tetracycline Repressor, domain 2"/>
    <property type="match status" value="1"/>
</dbReference>
<comment type="caution">
    <text evidence="6">The sequence shown here is derived from an EMBL/GenBank/DDBJ whole genome shotgun (WGS) entry which is preliminary data.</text>
</comment>
<evidence type="ECO:0000313" key="6">
    <source>
        <dbReference type="EMBL" id="GAA4285758.1"/>
    </source>
</evidence>
<evidence type="ECO:0000256" key="2">
    <source>
        <dbReference type="ARBA" id="ARBA00023125"/>
    </source>
</evidence>
<accession>A0ABP8EP95</accession>
<dbReference type="PANTHER" id="PTHR47506:SF1">
    <property type="entry name" value="HTH-TYPE TRANSCRIPTIONAL REGULATOR YJDC"/>
    <property type="match status" value="1"/>
</dbReference>
<feature type="DNA-binding region" description="H-T-H motif" evidence="4">
    <location>
        <begin position="30"/>
        <end position="49"/>
    </location>
</feature>
<keyword evidence="2 4" id="KW-0238">DNA-binding</keyword>
<evidence type="ECO:0000256" key="3">
    <source>
        <dbReference type="ARBA" id="ARBA00023163"/>
    </source>
</evidence>
<keyword evidence="7" id="KW-1185">Reference proteome</keyword>
<keyword evidence="1" id="KW-0805">Transcription regulation</keyword>
<dbReference type="Proteomes" id="UP001499841">
    <property type="component" value="Unassembled WGS sequence"/>
</dbReference>
<dbReference type="RefSeq" id="WP_345036448.1">
    <property type="nucleotide sequence ID" value="NZ_BAABBA010000001.1"/>
</dbReference>
<reference evidence="7" key="1">
    <citation type="journal article" date="2019" name="Int. J. Syst. Evol. Microbiol.">
        <title>The Global Catalogue of Microorganisms (GCM) 10K type strain sequencing project: providing services to taxonomists for standard genome sequencing and annotation.</title>
        <authorList>
            <consortium name="The Broad Institute Genomics Platform"/>
            <consortium name="The Broad Institute Genome Sequencing Center for Infectious Disease"/>
            <person name="Wu L."/>
            <person name="Ma J."/>
        </authorList>
    </citation>
    <scope>NUCLEOTIDE SEQUENCE [LARGE SCALE GENOMIC DNA]</scope>
    <source>
        <strain evidence="7">JCM 17459</strain>
    </source>
</reference>
<proteinExistence type="predicted"/>
<evidence type="ECO:0000256" key="1">
    <source>
        <dbReference type="ARBA" id="ARBA00023015"/>
    </source>
</evidence>
<evidence type="ECO:0000259" key="5">
    <source>
        <dbReference type="PROSITE" id="PS50977"/>
    </source>
</evidence>
<dbReference type="InterPro" id="IPR036271">
    <property type="entry name" value="Tet_transcr_reg_TetR-rel_C_sf"/>
</dbReference>
<dbReference type="PANTHER" id="PTHR47506">
    <property type="entry name" value="TRANSCRIPTIONAL REGULATORY PROTEIN"/>
    <property type="match status" value="1"/>
</dbReference>
<protein>
    <submittedName>
        <fullName evidence="6">TetR/AcrR family transcriptional regulator</fullName>
    </submittedName>
</protein>
<dbReference type="SUPFAM" id="SSF48498">
    <property type="entry name" value="Tetracyclin repressor-like, C-terminal domain"/>
    <property type="match status" value="1"/>
</dbReference>
<feature type="domain" description="HTH tetR-type" evidence="5">
    <location>
        <begin position="7"/>
        <end position="67"/>
    </location>
</feature>
<dbReference type="InterPro" id="IPR009057">
    <property type="entry name" value="Homeodomain-like_sf"/>
</dbReference>
<evidence type="ECO:0000313" key="7">
    <source>
        <dbReference type="Proteomes" id="UP001499841"/>
    </source>
</evidence>
<evidence type="ECO:0000256" key="4">
    <source>
        <dbReference type="PROSITE-ProRule" id="PRU00335"/>
    </source>
</evidence>
<sequence length="197" mass="21192">MATPDPGSDREALVGAASSLYYEHGIQAVGMDAVRAAAGVPLKRLYRTFRSKDDLIEATLRERDAAILTSVRQYVDERRPAGAEEAVLAVFDWMSSWFAEETFRGCAFINAFGELGDDAPRVATAVRDHKRAFRSALAELVSGLELPPERAEALTEQLYIVANGAMATAPITGSPQTALDAKAIARALIAGARREPA</sequence>
<dbReference type="PROSITE" id="PS50977">
    <property type="entry name" value="HTH_TETR_2"/>
    <property type="match status" value="1"/>
</dbReference>
<dbReference type="Pfam" id="PF00440">
    <property type="entry name" value="TetR_N"/>
    <property type="match status" value="1"/>
</dbReference>
<dbReference type="SUPFAM" id="SSF46689">
    <property type="entry name" value="Homeodomain-like"/>
    <property type="match status" value="1"/>
</dbReference>
<gene>
    <name evidence="6" type="ORF">GCM10022262_01170</name>
</gene>
<name>A0ABP8EP95_9MICO</name>
<dbReference type="PRINTS" id="PR00455">
    <property type="entry name" value="HTHTETR"/>
</dbReference>
<dbReference type="InterPro" id="IPR001647">
    <property type="entry name" value="HTH_TetR"/>
</dbReference>
<organism evidence="6 7">
    <name type="scientific">Georgenia daeguensis</name>
    <dbReference type="NCBI Taxonomy" id="908355"/>
    <lineage>
        <taxon>Bacteria</taxon>
        <taxon>Bacillati</taxon>
        <taxon>Actinomycetota</taxon>
        <taxon>Actinomycetes</taxon>
        <taxon>Micrococcales</taxon>
        <taxon>Bogoriellaceae</taxon>
        <taxon>Georgenia</taxon>
    </lineage>
</organism>
<keyword evidence="3" id="KW-0804">Transcription</keyword>
<dbReference type="EMBL" id="BAABBA010000001">
    <property type="protein sequence ID" value="GAA4285758.1"/>
    <property type="molecule type" value="Genomic_DNA"/>
</dbReference>